<gene>
    <name evidence="2" type="ORF">V6N11_070581</name>
</gene>
<dbReference type="EMBL" id="JBBPBN010000040">
    <property type="protein sequence ID" value="KAK8999414.1"/>
    <property type="molecule type" value="Genomic_DNA"/>
</dbReference>
<dbReference type="Proteomes" id="UP001396334">
    <property type="component" value="Unassembled WGS sequence"/>
</dbReference>
<sequence length="140" mass="15268">MVYIEFKGTLRSATANAHFVNMQLKSDVSSLPYEILVIGNKEMMHAEKQVVELGFAACPSVHPNIEITNALIMRQRQKIIISPLFSLNEWELRIGLDNVSGVMGESKRGGGGDGSDESRDLMVAEDDGTEDEGQGSGKRG</sequence>
<protein>
    <submittedName>
        <fullName evidence="2">Uncharacterized protein</fullName>
    </submittedName>
</protein>
<organism evidence="2 3">
    <name type="scientific">Hibiscus sabdariffa</name>
    <name type="common">roselle</name>
    <dbReference type="NCBI Taxonomy" id="183260"/>
    <lineage>
        <taxon>Eukaryota</taxon>
        <taxon>Viridiplantae</taxon>
        <taxon>Streptophyta</taxon>
        <taxon>Embryophyta</taxon>
        <taxon>Tracheophyta</taxon>
        <taxon>Spermatophyta</taxon>
        <taxon>Magnoliopsida</taxon>
        <taxon>eudicotyledons</taxon>
        <taxon>Gunneridae</taxon>
        <taxon>Pentapetalae</taxon>
        <taxon>rosids</taxon>
        <taxon>malvids</taxon>
        <taxon>Malvales</taxon>
        <taxon>Malvaceae</taxon>
        <taxon>Malvoideae</taxon>
        <taxon>Hibiscus</taxon>
    </lineage>
</organism>
<proteinExistence type="predicted"/>
<evidence type="ECO:0000256" key="1">
    <source>
        <dbReference type="SAM" id="MobiDB-lite"/>
    </source>
</evidence>
<evidence type="ECO:0000313" key="3">
    <source>
        <dbReference type="Proteomes" id="UP001396334"/>
    </source>
</evidence>
<feature type="compositionally biased region" description="Acidic residues" evidence="1">
    <location>
        <begin position="123"/>
        <end position="133"/>
    </location>
</feature>
<comment type="caution">
    <text evidence="2">The sequence shown here is derived from an EMBL/GenBank/DDBJ whole genome shotgun (WGS) entry which is preliminary data.</text>
</comment>
<keyword evidence="3" id="KW-1185">Reference proteome</keyword>
<evidence type="ECO:0000313" key="2">
    <source>
        <dbReference type="EMBL" id="KAK8999414.1"/>
    </source>
</evidence>
<accession>A0ABR2QFP7</accession>
<feature type="compositionally biased region" description="Basic and acidic residues" evidence="1">
    <location>
        <begin position="105"/>
        <end position="122"/>
    </location>
</feature>
<reference evidence="2 3" key="1">
    <citation type="journal article" date="2024" name="G3 (Bethesda)">
        <title>Genome assembly of Hibiscus sabdariffa L. provides insights into metabolisms of medicinal natural products.</title>
        <authorList>
            <person name="Kim T."/>
        </authorList>
    </citation>
    <scope>NUCLEOTIDE SEQUENCE [LARGE SCALE GENOMIC DNA]</scope>
    <source>
        <strain evidence="2">TK-2024</strain>
        <tissue evidence="2">Old leaves</tissue>
    </source>
</reference>
<name>A0ABR2QFP7_9ROSI</name>
<feature type="region of interest" description="Disordered" evidence="1">
    <location>
        <begin position="101"/>
        <end position="140"/>
    </location>
</feature>